<dbReference type="Pfam" id="PF00172">
    <property type="entry name" value="Zn_clus"/>
    <property type="match status" value="1"/>
</dbReference>
<protein>
    <submittedName>
        <fullName evidence="8">Fungal transcriptional regulatory protein, N-terminal</fullName>
    </submittedName>
</protein>
<dbReference type="InterPro" id="IPR050815">
    <property type="entry name" value="TF_fung"/>
</dbReference>
<dbReference type="PROSITE" id="PS50048">
    <property type="entry name" value="ZN2_CY6_FUNGAL_2"/>
    <property type="match status" value="1"/>
</dbReference>
<evidence type="ECO:0000313" key="9">
    <source>
        <dbReference type="Proteomes" id="UP000053732"/>
    </source>
</evidence>
<reference evidence="8 9" key="1">
    <citation type="journal article" date="2014" name="Nat. Commun.">
        <title>Multiple recent horizontal transfers of a large genomic region in cheese making fungi.</title>
        <authorList>
            <person name="Cheeseman K."/>
            <person name="Ropars J."/>
            <person name="Renault P."/>
            <person name="Dupont J."/>
            <person name="Gouzy J."/>
            <person name="Branca A."/>
            <person name="Abraham A.L."/>
            <person name="Ceppi M."/>
            <person name="Conseiller E."/>
            <person name="Debuchy R."/>
            <person name="Malagnac F."/>
            <person name="Goarin A."/>
            <person name="Silar P."/>
            <person name="Lacoste S."/>
            <person name="Sallet E."/>
            <person name="Bensimon A."/>
            <person name="Giraud T."/>
            <person name="Brygoo Y."/>
        </authorList>
    </citation>
    <scope>NUCLEOTIDE SEQUENCE [LARGE SCALE GENOMIC DNA]</scope>
    <source>
        <strain evidence="9">FM 013</strain>
    </source>
</reference>
<dbReference type="GO" id="GO:0006351">
    <property type="term" value="P:DNA-templated transcription"/>
    <property type="evidence" value="ECO:0007669"/>
    <property type="project" value="InterPro"/>
</dbReference>
<dbReference type="SMART" id="SM00066">
    <property type="entry name" value="GAL4"/>
    <property type="match status" value="1"/>
</dbReference>
<sequence>MQTPSHESSLDLAPQSCQSCRSRKRKCDKALPRCSLCTKRNRSCEYWRPEPLSHSATASSPERGWYPSTLDEQADIQTIDFPTILFLDPALLQHSLLETSPTVGTTIPQDILQLLGDLDEIQLTATRFFKHIHQWMPFISKKRFYDLHLQPSFRSRPDVVLLLLALKLITTFPPAGSHSPRTALYNSTKHFYLVVEQSFSILVLQAGVLVALYELGHGIYPAAFLSIGACARYAHVLGISVSRTVPTRRVLTLVEVEERRRVWWAIVILDRFVSIGCPGRPFSTADPKLDDYLPADDAAWDQGTVKPDRFSTLSSPMTGHMSKFALLCQAARLLGQVLHHLSADFTSENDVWIQLDRTLQSMLAAALNIDCPDYDQITFVYSAIVALHTPWLSSDAVQEIHSHRSQRAKVILQQITERINANLIERQCFLGRDPEDMSPWGLYFAYRICGAHMRASSKAPHDLEVVRKLREGFMDIDVRWNVAGVYLKLLEAQEAINLEA</sequence>
<dbReference type="SMART" id="SM00906">
    <property type="entry name" value="Fungal_trans"/>
    <property type="match status" value="1"/>
</dbReference>
<keyword evidence="4" id="KW-0238">DNA-binding</keyword>
<gene>
    <name evidence="8" type="ORF">PCAMFM013_S006g000121</name>
</gene>
<dbReference type="CDD" id="cd12148">
    <property type="entry name" value="fungal_TF_MHR"/>
    <property type="match status" value="1"/>
</dbReference>
<evidence type="ECO:0000256" key="4">
    <source>
        <dbReference type="ARBA" id="ARBA00023125"/>
    </source>
</evidence>
<dbReference type="PANTHER" id="PTHR47338:SF20">
    <property type="entry name" value="ZN(II)2CYS6 TRANSCRIPTION FACTOR (EUROFUNG)"/>
    <property type="match status" value="1"/>
</dbReference>
<dbReference type="GO" id="GO:0008270">
    <property type="term" value="F:zinc ion binding"/>
    <property type="evidence" value="ECO:0007669"/>
    <property type="project" value="InterPro"/>
</dbReference>
<organism evidence="8 9">
    <name type="scientific">Penicillium camemberti (strain FM 013)</name>
    <dbReference type="NCBI Taxonomy" id="1429867"/>
    <lineage>
        <taxon>Eukaryota</taxon>
        <taxon>Fungi</taxon>
        <taxon>Dikarya</taxon>
        <taxon>Ascomycota</taxon>
        <taxon>Pezizomycotina</taxon>
        <taxon>Eurotiomycetes</taxon>
        <taxon>Eurotiomycetidae</taxon>
        <taxon>Eurotiales</taxon>
        <taxon>Aspergillaceae</taxon>
        <taxon>Penicillium</taxon>
    </lineage>
</organism>
<dbReference type="InterPro" id="IPR007219">
    <property type="entry name" value="XnlR_reg_dom"/>
</dbReference>
<dbReference type="GO" id="GO:0005634">
    <property type="term" value="C:nucleus"/>
    <property type="evidence" value="ECO:0007669"/>
    <property type="project" value="UniProtKB-SubCell"/>
</dbReference>
<dbReference type="CDD" id="cd00067">
    <property type="entry name" value="GAL4"/>
    <property type="match status" value="1"/>
</dbReference>
<feature type="domain" description="Zn(2)-C6 fungal-type" evidence="7">
    <location>
        <begin position="16"/>
        <end position="46"/>
    </location>
</feature>
<comment type="subcellular location">
    <subcellularLocation>
        <location evidence="1">Nucleus</location>
    </subcellularLocation>
</comment>
<dbReference type="GO" id="GO:0003677">
    <property type="term" value="F:DNA binding"/>
    <property type="evidence" value="ECO:0007669"/>
    <property type="project" value="UniProtKB-KW"/>
</dbReference>
<evidence type="ECO:0000259" key="7">
    <source>
        <dbReference type="PROSITE" id="PS50048"/>
    </source>
</evidence>
<dbReference type="InterPro" id="IPR036864">
    <property type="entry name" value="Zn2-C6_fun-type_DNA-bd_sf"/>
</dbReference>
<evidence type="ECO:0000256" key="3">
    <source>
        <dbReference type="ARBA" id="ARBA00023015"/>
    </source>
</evidence>
<keyword evidence="2" id="KW-0479">Metal-binding</keyword>
<dbReference type="AlphaFoldDB" id="A0A0G4P5I1"/>
<dbReference type="STRING" id="1429867.A0A0G4P5I1"/>
<dbReference type="Gene3D" id="4.10.240.10">
    <property type="entry name" value="Zn(2)-C6 fungal-type DNA-binding domain"/>
    <property type="match status" value="1"/>
</dbReference>
<keyword evidence="6" id="KW-0539">Nucleus</keyword>
<dbReference type="Pfam" id="PF04082">
    <property type="entry name" value="Fungal_trans"/>
    <property type="match status" value="1"/>
</dbReference>
<proteinExistence type="predicted"/>
<evidence type="ECO:0000256" key="6">
    <source>
        <dbReference type="ARBA" id="ARBA00023242"/>
    </source>
</evidence>
<evidence type="ECO:0000256" key="2">
    <source>
        <dbReference type="ARBA" id="ARBA00022723"/>
    </source>
</evidence>
<dbReference type="SUPFAM" id="SSF57701">
    <property type="entry name" value="Zn2/Cys6 DNA-binding domain"/>
    <property type="match status" value="1"/>
</dbReference>
<dbReference type="GO" id="GO:0000981">
    <property type="term" value="F:DNA-binding transcription factor activity, RNA polymerase II-specific"/>
    <property type="evidence" value="ECO:0007669"/>
    <property type="project" value="InterPro"/>
</dbReference>
<dbReference type="Proteomes" id="UP000053732">
    <property type="component" value="Unassembled WGS sequence"/>
</dbReference>
<name>A0A0G4P5I1_PENC3</name>
<keyword evidence="5" id="KW-0804">Transcription</keyword>
<keyword evidence="9" id="KW-1185">Reference proteome</keyword>
<evidence type="ECO:0000256" key="1">
    <source>
        <dbReference type="ARBA" id="ARBA00004123"/>
    </source>
</evidence>
<evidence type="ECO:0000256" key="5">
    <source>
        <dbReference type="ARBA" id="ARBA00023163"/>
    </source>
</evidence>
<dbReference type="EMBL" id="HG793139">
    <property type="protein sequence ID" value="CRL21581.1"/>
    <property type="molecule type" value="Genomic_DNA"/>
</dbReference>
<dbReference type="PROSITE" id="PS00463">
    <property type="entry name" value="ZN2_CY6_FUNGAL_1"/>
    <property type="match status" value="1"/>
</dbReference>
<dbReference type="PANTHER" id="PTHR47338">
    <property type="entry name" value="ZN(II)2CYS6 TRANSCRIPTION FACTOR (EUROFUNG)-RELATED"/>
    <property type="match status" value="1"/>
</dbReference>
<accession>A0A0G4P5I1</accession>
<evidence type="ECO:0000313" key="8">
    <source>
        <dbReference type="EMBL" id="CRL21581.1"/>
    </source>
</evidence>
<dbReference type="InterPro" id="IPR001138">
    <property type="entry name" value="Zn2Cys6_DnaBD"/>
</dbReference>
<keyword evidence="3" id="KW-0805">Transcription regulation</keyword>